<feature type="transmembrane region" description="Helical" evidence="2">
    <location>
        <begin position="228"/>
        <end position="259"/>
    </location>
</feature>
<proteinExistence type="predicted"/>
<keyword evidence="2" id="KW-0812">Transmembrane</keyword>
<dbReference type="RefSeq" id="WP_220167811.1">
    <property type="nucleotide sequence ID" value="NZ_JAIBOA010000012.1"/>
</dbReference>
<evidence type="ECO:0000313" key="3">
    <source>
        <dbReference type="EMBL" id="MBW8484573.1"/>
    </source>
</evidence>
<accession>A0ABS7FVW8</accession>
<feature type="transmembrane region" description="Helical" evidence="2">
    <location>
        <begin position="87"/>
        <end position="118"/>
    </location>
</feature>
<feature type="transmembrane region" description="Helical" evidence="2">
    <location>
        <begin position="43"/>
        <end position="67"/>
    </location>
</feature>
<feature type="transmembrane region" description="Helical" evidence="2">
    <location>
        <begin position="279"/>
        <end position="298"/>
    </location>
</feature>
<feature type="transmembrane region" description="Helical" evidence="2">
    <location>
        <begin position="138"/>
        <end position="165"/>
    </location>
</feature>
<evidence type="ECO:0000313" key="4">
    <source>
        <dbReference type="Proteomes" id="UP000774570"/>
    </source>
</evidence>
<name>A0ABS7FVW8_9ACTN</name>
<evidence type="ECO:0000256" key="1">
    <source>
        <dbReference type="SAM" id="MobiDB-lite"/>
    </source>
</evidence>
<feature type="transmembrane region" description="Helical" evidence="2">
    <location>
        <begin position="171"/>
        <end position="192"/>
    </location>
</feature>
<organism evidence="3 4">
    <name type="scientific">Actinomadura parmotrematis</name>
    <dbReference type="NCBI Taxonomy" id="2864039"/>
    <lineage>
        <taxon>Bacteria</taxon>
        <taxon>Bacillati</taxon>
        <taxon>Actinomycetota</taxon>
        <taxon>Actinomycetes</taxon>
        <taxon>Streptosporangiales</taxon>
        <taxon>Thermomonosporaceae</taxon>
        <taxon>Actinomadura</taxon>
    </lineage>
</organism>
<sequence length="340" mass="35995">MPRPDGWDDDPAALLGGDVPFRPLSIVELLDASIGGIRRDPRFVLGLSALISTVVQVAGSVAAYSFIGRDARGDVTPDVLLRSVGGQFLLTAVGLVLSAFGVLVLAGALAPYFGRALLGRPPDRRLSWRAARRRPGPLLALALLIMGMVLAALLLPAAPLVAALAVEAHPAVIVVAGLIGLPLGIALTVWLYPKVVLAPPALVLERTGVRAALGRSRALARRSWGRTFWTLAVTALVTAFMGFLALRIPFLLVQLIFFRNATGGVPLLLGLAVDTLGRIVAWSVMLPFDAGVIALLYLDQRMRREGLDLDLRTRPRPADEALDAGGDADPFAVRTAGRPS</sequence>
<keyword evidence="2" id="KW-1133">Transmembrane helix</keyword>
<evidence type="ECO:0000256" key="2">
    <source>
        <dbReference type="SAM" id="Phobius"/>
    </source>
</evidence>
<dbReference type="EMBL" id="JAIBOA010000012">
    <property type="protein sequence ID" value="MBW8484573.1"/>
    <property type="molecule type" value="Genomic_DNA"/>
</dbReference>
<feature type="region of interest" description="Disordered" evidence="1">
    <location>
        <begin position="317"/>
        <end position="340"/>
    </location>
</feature>
<keyword evidence="4" id="KW-1185">Reference proteome</keyword>
<keyword evidence="2" id="KW-0472">Membrane</keyword>
<dbReference type="Proteomes" id="UP000774570">
    <property type="component" value="Unassembled WGS sequence"/>
</dbReference>
<gene>
    <name evidence="3" type="ORF">K1Y72_19475</name>
</gene>
<comment type="caution">
    <text evidence="3">The sequence shown here is derived from an EMBL/GenBank/DDBJ whole genome shotgun (WGS) entry which is preliminary data.</text>
</comment>
<protein>
    <recommendedName>
        <fullName evidence="5">Glycerophosphoryl diester phosphodiesterase membrane domain-containing protein</fullName>
    </recommendedName>
</protein>
<reference evidence="3 4" key="1">
    <citation type="submission" date="2021-07" db="EMBL/GenBank/DDBJ databases">
        <title>Actinomadura sp. PM05-2 isolated from lichen.</title>
        <authorList>
            <person name="Somphong A."/>
            <person name="Phongsopitanun W."/>
            <person name="Tanasupawat S."/>
            <person name="Peongsungnone V."/>
        </authorList>
    </citation>
    <scope>NUCLEOTIDE SEQUENCE [LARGE SCALE GENOMIC DNA]</scope>
    <source>
        <strain evidence="3 4">PM05-2</strain>
    </source>
</reference>
<evidence type="ECO:0008006" key="5">
    <source>
        <dbReference type="Google" id="ProtNLM"/>
    </source>
</evidence>